<dbReference type="InterPro" id="IPR020610">
    <property type="entry name" value="Thiolase_AS"/>
</dbReference>
<dbReference type="EMBL" id="CP141615">
    <property type="protein sequence ID" value="WRP17686.1"/>
    <property type="molecule type" value="Genomic_DNA"/>
</dbReference>
<evidence type="ECO:0000259" key="7">
    <source>
        <dbReference type="Pfam" id="PF02803"/>
    </source>
</evidence>
<dbReference type="InterPro" id="IPR020615">
    <property type="entry name" value="Thiolase_acyl_enz_int_AS"/>
</dbReference>
<feature type="domain" description="Thiolase N-terminal" evidence="6">
    <location>
        <begin position="4"/>
        <end position="261"/>
    </location>
</feature>
<dbReference type="PROSITE" id="PS00737">
    <property type="entry name" value="THIOLASE_2"/>
    <property type="match status" value="1"/>
</dbReference>
<dbReference type="PANTHER" id="PTHR18919">
    <property type="entry name" value="ACETYL-COA C-ACYLTRANSFERASE"/>
    <property type="match status" value="1"/>
</dbReference>
<dbReference type="SUPFAM" id="SSF53901">
    <property type="entry name" value="Thiolase-like"/>
    <property type="match status" value="2"/>
</dbReference>
<dbReference type="CDD" id="cd00751">
    <property type="entry name" value="thiolase"/>
    <property type="match status" value="1"/>
</dbReference>
<evidence type="ECO:0000313" key="9">
    <source>
        <dbReference type="Proteomes" id="UP001332192"/>
    </source>
</evidence>
<evidence type="ECO:0000256" key="4">
    <source>
        <dbReference type="ARBA" id="ARBA00030755"/>
    </source>
</evidence>
<evidence type="ECO:0000313" key="8">
    <source>
        <dbReference type="EMBL" id="WRP17686.1"/>
    </source>
</evidence>
<dbReference type="Gene3D" id="3.40.47.10">
    <property type="match status" value="2"/>
</dbReference>
<dbReference type="GO" id="GO:0003985">
    <property type="term" value="F:acetyl-CoA C-acetyltransferase activity"/>
    <property type="evidence" value="ECO:0007669"/>
    <property type="project" value="UniProtKB-EC"/>
</dbReference>
<dbReference type="InterPro" id="IPR020617">
    <property type="entry name" value="Thiolase_C"/>
</dbReference>
<organism evidence="8 9">
    <name type="scientific">Carboxydichorda subterranea</name>
    <dbReference type="NCBI Taxonomy" id="3109565"/>
    <lineage>
        <taxon>Bacteria</taxon>
        <taxon>Bacillati</taxon>
        <taxon>Bacillota</taxon>
        <taxon>Limnochordia</taxon>
        <taxon>Limnochordales</taxon>
        <taxon>Geochordaceae</taxon>
        <taxon>Carboxydichorda</taxon>
    </lineage>
</organism>
<evidence type="ECO:0000256" key="5">
    <source>
        <dbReference type="RuleBase" id="RU003557"/>
    </source>
</evidence>
<dbReference type="InterPro" id="IPR002155">
    <property type="entry name" value="Thiolase"/>
</dbReference>
<keyword evidence="3 5" id="KW-0012">Acyltransferase</keyword>
<proteinExistence type="inferred from homology"/>
<reference evidence="8 9" key="1">
    <citation type="journal article" date="2024" name="Front. Microbiol.">
        <title>Novel thermophilic genera Geochorda gen. nov. and Carboxydochorda gen. nov. from the deep terrestrial subsurface reveal the ecophysiological diversity in the class Limnochordia.</title>
        <authorList>
            <person name="Karnachuk O.V."/>
            <person name="Lukina A.P."/>
            <person name="Avakyan M.R."/>
            <person name="Kadnikov V.V."/>
            <person name="Begmatov S."/>
            <person name="Beletsky A.V."/>
            <person name="Vlasova K.G."/>
            <person name="Novikov A.A."/>
            <person name="Shcherbakova V.A."/>
            <person name="Mardanov A.V."/>
            <person name="Ravin N.V."/>
        </authorList>
    </citation>
    <scope>NUCLEOTIDE SEQUENCE [LARGE SCALE GENOMIC DNA]</scope>
    <source>
        <strain evidence="8 9">L945</strain>
    </source>
</reference>
<dbReference type="PANTHER" id="PTHR18919:SF138">
    <property type="entry name" value="ACETYL-COA C-ACETYLTRANSFERASE"/>
    <property type="match status" value="1"/>
</dbReference>
<dbReference type="NCBIfam" id="TIGR01930">
    <property type="entry name" value="AcCoA-C-Actrans"/>
    <property type="match status" value="1"/>
</dbReference>
<protein>
    <recommendedName>
        <fullName evidence="4">Acetoacetyl-CoA thiolase</fullName>
    </recommendedName>
</protein>
<evidence type="ECO:0000259" key="6">
    <source>
        <dbReference type="Pfam" id="PF00108"/>
    </source>
</evidence>
<keyword evidence="9" id="KW-1185">Reference proteome</keyword>
<dbReference type="PROSITE" id="PS00098">
    <property type="entry name" value="THIOLASE_1"/>
    <property type="match status" value="1"/>
</dbReference>
<evidence type="ECO:0000256" key="3">
    <source>
        <dbReference type="ARBA" id="ARBA00023315"/>
    </source>
</evidence>
<name>A0ABZ1BYW7_9FIRM</name>
<dbReference type="InterPro" id="IPR020613">
    <property type="entry name" value="Thiolase_CS"/>
</dbReference>
<dbReference type="RefSeq" id="WP_324716956.1">
    <property type="nucleotide sequence ID" value="NZ_CP141615.1"/>
</dbReference>
<dbReference type="PROSITE" id="PS00099">
    <property type="entry name" value="THIOLASE_3"/>
    <property type="match status" value="1"/>
</dbReference>
<sequence>MRRVMLVGAARTPIGSFLGSLSPLSAPQLGAVAVRGALERAGVSPDQVDEVIMGNVISAGLGQAPARQAALLAGLPRKVECLTINKMCGSGLKAVMLAAQAIAVGDADVVVAGGMESMSNAPYVLAGGRGGLRMGHARLLDAMIHDGLWDVYNDCHMGSCAERLARRRGYTRQAQDEYALRSYRRAQAAAREGWSAEEIVPVRVPTRKGAEPEVAADEEPGRLVESRFRELRPAFEEGGTVTAGNASSISDGAAAVVAVAEEVAERWHLRPLGRVVAQAASATDPEWFTLAPIAAVRKVLEKARLSVQDIDLFEINEAFSVVPMAAIDELGLDPERVNVRGGAVALGHPIGASGARVLVTLLYAMQRQQARFGLATLCIGGGEAVAMVVERAA</sequence>
<dbReference type="PIRSF" id="PIRSF000429">
    <property type="entry name" value="Ac-CoA_Ac_transf"/>
    <property type="match status" value="1"/>
</dbReference>
<dbReference type="InterPro" id="IPR020616">
    <property type="entry name" value="Thiolase_N"/>
</dbReference>
<dbReference type="Proteomes" id="UP001332192">
    <property type="component" value="Chromosome"/>
</dbReference>
<gene>
    <name evidence="8" type="ORF">U7230_01320</name>
</gene>
<comment type="similarity">
    <text evidence="1 5">Belongs to the thiolase-like superfamily. Thiolase family.</text>
</comment>
<dbReference type="Pfam" id="PF02803">
    <property type="entry name" value="Thiolase_C"/>
    <property type="match status" value="1"/>
</dbReference>
<feature type="domain" description="Thiolase C-terminal" evidence="7">
    <location>
        <begin position="270"/>
        <end position="391"/>
    </location>
</feature>
<dbReference type="Pfam" id="PF00108">
    <property type="entry name" value="Thiolase_N"/>
    <property type="match status" value="1"/>
</dbReference>
<evidence type="ECO:0000256" key="1">
    <source>
        <dbReference type="ARBA" id="ARBA00010982"/>
    </source>
</evidence>
<keyword evidence="2 5" id="KW-0808">Transferase</keyword>
<dbReference type="InterPro" id="IPR016039">
    <property type="entry name" value="Thiolase-like"/>
</dbReference>
<evidence type="ECO:0000256" key="2">
    <source>
        <dbReference type="ARBA" id="ARBA00022679"/>
    </source>
</evidence>
<accession>A0ABZ1BYW7</accession>